<accession>A0ABQ9HTE8</accession>
<dbReference type="Gene3D" id="3.30.420.10">
    <property type="entry name" value="Ribonuclease H-like superfamily/Ribonuclease H"/>
    <property type="match status" value="1"/>
</dbReference>
<name>A0ABQ9HTE8_9NEOP</name>
<feature type="region of interest" description="Disordered" evidence="1">
    <location>
        <begin position="149"/>
        <end position="207"/>
    </location>
</feature>
<feature type="compositionally biased region" description="Basic residues" evidence="1">
    <location>
        <begin position="149"/>
        <end position="162"/>
    </location>
</feature>
<dbReference type="InterPro" id="IPR036397">
    <property type="entry name" value="RNaseH_sf"/>
</dbReference>
<evidence type="ECO:0000313" key="2">
    <source>
        <dbReference type="EMBL" id="KAJ8887621.1"/>
    </source>
</evidence>
<proteinExistence type="predicted"/>
<evidence type="ECO:0000256" key="1">
    <source>
        <dbReference type="SAM" id="MobiDB-lite"/>
    </source>
</evidence>
<gene>
    <name evidence="2" type="ORF">PR048_013838</name>
</gene>
<organism evidence="2 3">
    <name type="scientific">Dryococelus australis</name>
    <dbReference type="NCBI Taxonomy" id="614101"/>
    <lineage>
        <taxon>Eukaryota</taxon>
        <taxon>Metazoa</taxon>
        <taxon>Ecdysozoa</taxon>
        <taxon>Arthropoda</taxon>
        <taxon>Hexapoda</taxon>
        <taxon>Insecta</taxon>
        <taxon>Pterygota</taxon>
        <taxon>Neoptera</taxon>
        <taxon>Polyneoptera</taxon>
        <taxon>Phasmatodea</taxon>
        <taxon>Verophasmatodea</taxon>
        <taxon>Anareolatae</taxon>
        <taxon>Phasmatidae</taxon>
        <taxon>Eurycanthinae</taxon>
        <taxon>Dryococelus</taxon>
    </lineage>
</organism>
<comment type="caution">
    <text evidence="2">The sequence shown here is derived from an EMBL/GenBank/DDBJ whole genome shotgun (WGS) entry which is preliminary data.</text>
</comment>
<sequence length="207" mass="23612">MMISHYESSLHYDWDVYLPYVCAAYNSQIHTRSHLNPYEIVHGKKMSTPYKHPTVPSTFGNSHSVKQCNHAAFLQQYNNKAVDRKYKVGDFVYMNNQVWKKNQVKKFQQAWKGPYPFIEVCLQSPLCFSCHSIVIIHVNRVQLHYLHPRKLHPSSPPVKKKLGSPATPPPEPASAGISGKGSKVSSPNSPSAPVRPTIPFNLRRRHQ</sequence>
<keyword evidence="3" id="KW-1185">Reference proteome</keyword>
<protein>
    <submittedName>
        <fullName evidence="2">Uncharacterized protein</fullName>
    </submittedName>
</protein>
<reference evidence="2 3" key="1">
    <citation type="submission" date="2023-02" db="EMBL/GenBank/DDBJ databases">
        <title>LHISI_Scaffold_Assembly.</title>
        <authorList>
            <person name="Stuart O.P."/>
            <person name="Cleave R."/>
            <person name="Magrath M.J.L."/>
            <person name="Mikheyev A.S."/>
        </authorList>
    </citation>
    <scope>NUCLEOTIDE SEQUENCE [LARGE SCALE GENOMIC DNA]</scope>
    <source>
        <strain evidence="2">Daus_M_001</strain>
        <tissue evidence="2">Leg muscle</tissue>
    </source>
</reference>
<dbReference type="Proteomes" id="UP001159363">
    <property type="component" value="Chromosome X"/>
</dbReference>
<evidence type="ECO:0000313" key="3">
    <source>
        <dbReference type="Proteomes" id="UP001159363"/>
    </source>
</evidence>
<dbReference type="EMBL" id="JARBHB010000004">
    <property type="protein sequence ID" value="KAJ8887621.1"/>
    <property type="molecule type" value="Genomic_DNA"/>
</dbReference>